<evidence type="ECO:0000313" key="5">
    <source>
        <dbReference type="EMBL" id="CUS13241.1"/>
    </source>
</evidence>
<dbReference type="PANTHER" id="PTHR46640">
    <property type="entry name" value="TRIACYLGLYCEROL LIPASE, PUTATIVE (AFU_ORTHOLOGUE AFUA_6G06510)-RELATED"/>
    <property type="match status" value="1"/>
</dbReference>
<dbReference type="Proteomes" id="UP001412239">
    <property type="component" value="Unassembled WGS sequence"/>
</dbReference>
<dbReference type="GO" id="GO:0006629">
    <property type="term" value="P:lipid metabolic process"/>
    <property type="evidence" value="ECO:0007669"/>
    <property type="project" value="InterPro"/>
</dbReference>
<evidence type="ECO:0000259" key="4">
    <source>
        <dbReference type="Pfam" id="PF01764"/>
    </source>
</evidence>
<keyword evidence="6" id="KW-1185">Reference proteome</keyword>
<evidence type="ECO:0000256" key="1">
    <source>
        <dbReference type="ARBA" id="ARBA00022729"/>
    </source>
</evidence>
<evidence type="ECO:0000256" key="2">
    <source>
        <dbReference type="ARBA" id="ARBA00022801"/>
    </source>
</evidence>
<reference evidence="5" key="1">
    <citation type="submission" date="2015-10" db="EMBL/GenBank/DDBJ databases">
        <authorList>
            <person name="Regsiter A."/>
            <person name="william w."/>
        </authorList>
    </citation>
    <scope>NUCLEOTIDE SEQUENCE</scope>
    <source>
        <strain evidence="5">Montdore</strain>
    </source>
</reference>
<dbReference type="Gene3D" id="3.40.50.1820">
    <property type="entry name" value="alpha/beta hydrolase"/>
    <property type="match status" value="1"/>
</dbReference>
<dbReference type="GO" id="GO:0016787">
    <property type="term" value="F:hydrolase activity"/>
    <property type="evidence" value="ECO:0007669"/>
    <property type="project" value="UniProtKB-KW"/>
</dbReference>
<dbReference type="CDD" id="cd00519">
    <property type="entry name" value="Lipase_3"/>
    <property type="match status" value="1"/>
</dbReference>
<dbReference type="AlphaFoldDB" id="A0A292Q2E5"/>
<sequence>MLRNVFFKISPVSAVLLAVLANPLPFSVREQTHLTSRRNSSTTPISQGLFGEFEELSRIVDITYCVGSLNTGVERPFQCLSYCRDFPTFELRQTWNTGITLQDSCGYVALSHAPALPRIIVAFRGTYSVANAIADLSLTKQEYVPYPSRGRPEKCEGCRVHSGFYESWTQSEAIIGDIVDELVREYPGYKLTLAGHSLGGAVAALAGLDFRGRGYDPIVTTFGEPKVGNSALARFFTKVGSDGLGLNGSRQTNIRQKFTADTYRRVTHIHDPVPLIPLTQWNYSQHAYEYYISSPQLPYAREDIHLCEGSEDMNCIAGDSPNALQLFRAHRDYFHRMGLCVPEDSFLRRIRLWDSVAGSELPSDSVA</sequence>
<feature type="chain" id="PRO_5012561665" description="Fungal lipase-type domain-containing protein" evidence="3">
    <location>
        <begin position="22"/>
        <end position="367"/>
    </location>
</feature>
<dbReference type="InterPro" id="IPR051299">
    <property type="entry name" value="AB_hydrolase_lip/est"/>
</dbReference>
<name>A0A292Q2E5_9PEZI</name>
<keyword evidence="2" id="KW-0378">Hydrolase</keyword>
<dbReference type="Pfam" id="PF01764">
    <property type="entry name" value="Lipase_3"/>
    <property type="match status" value="1"/>
</dbReference>
<dbReference type="InterPro" id="IPR002921">
    <property type="entry name" value="Fungal_lipase-type"/>
</dbReference>
<protein>
    <recommendedName>
        <fullName evidence="4">Fungal lipase-type domain-containing protein</fullName>
    </recommendedName>
</protein>
<evidence type="ECO:0000256" key="3">
    <source>
        <dbReference type="SAM" id="SignalP"/>
    </source>
</evidence>
<gene>
    <name evidence="5" type="ORF">GSTUAT00002688001</name>
</gene>
<dbReference type="PANTHER" id="PTHR46640:SF1">
    <property type="entry name" value="FUNGAL LIPASE-LIKE DOMAIN-CONTAINING PROTEIN-RELATED"/>
    <property type="match status" value="1"/>
</dbReference>
<proteinExistence type="predicted"/>
<organism evidence="5 6">
    <name type="scientific">Tuber aestivum</name>
    <name type="common">summer truffle</name>
    <dbReference type="NCBI Taxonomy" id="59557"/>
    <lineage>
        <taxon>Eukaryota</taxon>
        <taxon>Fungi</taxon>
        <taxon>Dikarya</taxon>
        <taxon>Ascomycota</taxon>
        <taxon>Pezizomycotina</taxon>
        <taxon>Pezizomycetes</taxon>
        <taxon>Pezizales</taxon>
        <taxon>Tuberaceae</taxon>
        <taxon>Tuber</taxon>
    </lineage>
</organism>
<accession>A0A292Q2E5</accession>
<evidence type="ECO:0000313" key="6">
    <source>
        <dbReference type="Proteomes" id="UP001412239"/>
    </source>
</evidence>
<dbReference type="InterPro" id="IPR029058">
    <property type="entry name" value="AB_hydrolase_fold"/>
</dbReference>
<dbReference type="EMBL" id="LN890976">
    <property type="protein sequence ID" value="CUS13241.1"/>
    <property type="molecule type" value="Genomic_DNA"/>
</dbReference>
<keyword evidence="1 3" id="KW-0732">Signal</keyword>
<feature type="domain" description="Fungal lipase-type" evidence="4">
    <location>
        <begin position="120"/>
        <end position="279"/>
    </location>
</feature>
<dbReference type="SUPFAM" id="SSF53474">
    <property type="entry name" value="alpha/beta-Hydrolases"/>
    <property type="match status" value="1"/>
</dbReference>
<feature type="signal peptide" evidence="3">
    <location>
        <begin position="1"/>
        <end position="21"/>
    </location>
</feature>